<evidence type="ECO:0000313" key="3">
    <source>
        <dbReference type="EMBL" id="OCK73822.1"/>
    </source>
</evidence>
<protein>
    <recommendedName>
        <fullName evidence="2">DUF6536 domain-containing protein</fullName>
    </recommendedName>
</protein>
<evidence type="ECO:0000313" key="4">
    <source>
        <dbReference type="Proteomes" id="UP000250266"/>
    </source>
</evidence>
<dbReference type="Proteomes" id="UP000250266">
    <property type="component" value="Unassembled WGS sequence"/>
</dbReference>
<gene>
    <name evidence="3" type="ORF">K432DRAFT_472278</name>
</gene>
<evidence type="ECO:0000256" key="1">
    <source>
        <dbReference type="SAM" id="Phobius"/>
    </source>
</evidence>
<keyword evidence="4" id="KW-1185">Reference proteome</keyword>
<name>A0A8E2DY13_9PEZI</name>
<dbReference type="EMBL" id="KV745644">
    <property type="protein sequence ID" value="OCK73822.1"/>
    <property type="molecule type" value="Genomic_DNA"/>
</dbReference>
<evidence type="ECO:0000259" key="2">
    <source>
        <dbReference type="Pfam" id="PF20163"/>
    </source>
</evidence>
<dbReference type="Pfam" id="PF20163">
    <property type="entry name" value="DUF6536"/>
    <property type="match status" value="1"/>
</dbReference>
<feature type="transmembrane region" description="Helical" evidence="1">
    <location>
        <begin position="77"/>
        <end position="102"/>
    </location>
</feature>
<dbReference type="OrthoDB" id="5429634at2759"/>
<reference evidence="3 4" key="1">
    <citation type="journal article" date="2016" name="Nat. Commun.">
        <title>Ectomycorrhizal ecology is imprinted in the genome of the dominant symbiotic fungus Cenococcum geophilum.</title>
        <authorList>
            <consortium name="DOE Joint Genome Institute"/>
            <person name="Peter M."/>
            <person name="Kohler A."/>
            <person name="Ohm R.A."/>
            <person name="Kuo A."/>
            <person name="Krutzmann J."/>
            <person name="Morin E."/>
            <person name="Arend M."/>
            <person name="Barry K.W."/>
            <person name="Binder M."/>
            <person name="Choi C."/>
            <person name="Clum A."/>
            <person name="Copeland A."/>
            <person name="Grisel N."/>
            <person name="Haridas S."/>
            <person name="Kipfer T."/>
            <person name="LaButti K."/>
            <person name="Lindquist E."/>
            <person name="Lipzen A."/>
            <person name="Maire R."/>
            <person name="Meier B."/>
            <person name="Mihaltcheva S."/>
            <person name="Molinier V."/>
            <person name="Murat C."/>
            <person name="Poggeler S."/>
            <person name="Quandt C.A."/>
            <person name="Sperisen C."/>
            <person name="Tritt A."/>
            <person name="Tisserant E."/>
            <person name="Crous P.W."/>
            <person name="Henrissat B."/>
            <person name="Nehls U."/>
            <person name="Egli S."/>
            <person name="Spatafora J.W."/>
            <person name="Grigoriev I.V."/>
            <person name="Martin F.M."/>
        </authorList>
    </citation>
    <scope>NUCLEOTIDE SEQUENCE [LARGE SCALE GENOMIC DNA]</scope>
    <source>
        <strain evidence="3 4">CBS 459.81</strain>
    </source>
</reference>
<keyword evidence="1" id="KW-1133">Transmembrane helix</keyword>
<dbReference type="PANTHER" id="PTHR35395">
    <property type="entry name" value="DUF6536 DOMAIN-CONTAINING PROTEIN"/>
    <property type="match status" value="1"/>
</dbReference>
<sequence length="461" mass="51635">MFADSVGRSFNNTSSINTEYTHSVSISESTAATTPLVNPTYRESSVPRKGLSRYNPWSLGRKLDHWQRSNKYSGWRLGVLSGSVMASFVLMCNVVLLLVGMLAKGGYSAGIATLHTGSATRIGRLSTMYHVLINVLSTLLLSASNYTMQVLCSPTRNDVDKAHALGRHVNIGILSAQNLRCINWRRVALWWTLTLSSIPLHLFYNAAIFKVTTGNQYNAYFINGANSSATTSLNSTMHNFTNHDWGKVYDAQYVSETSDIYLVVDQVSYSVEYLSSDPVEHNITEMPHPVFIDPPTTLFQLVNFSDGHWYVPDWYTVKDKNDNLRTVPNLTRTYHIQYAFAKPVDQTITSKVQIGLVFMIIVIVCNAVKALAMFLTFLDHRPQYLVTSGDALASFLSRPDPTTLGCCLSPYDKIEQRIKVLGNLDSRTPHEFSDRGQQWIERSRSLDNAISRLRGNASFAL</sequence>
<dbReference type="AlphaFoldDB" id="A0A8E2DY13"/>
<organism evidence="3 4">
    <name type="scientific">Lepidopterella palustris CBS 459.81</name>
    <dbReference type="NCBI Taxonomy" id="1314670"/>
    <lineage>
        <taxon>Eukaryota</taxon>
        <taxon>Fungi</taxon>
        <taxon>Dikarya</taxon>
        <taxon>Ascomycota</taxon>
        <taxon>Pezizomycotina</taxon>
        <taxon>Dothideomycetes</taxon>
        <taxon>Pleosporomycetidae</taxon>
        <taxon>Mytilinidiales</taxon>
        <taxon>Argynnaceae</taxon>
        <taxon>Lepidopterella</taxon>
    </lineage>
</organism>
<dbReference type="InterPro" id="IPR046623">
    <property type="entry name" value="DUF6536"/>
</dbReference>
<feature type="domain" description="DUF6536" evidence="2">
    <location>
        <begin position="75"/>
        <end position="223"/>
    </location>
</feature>
<keyword evidence="1" id="KW-0472">Membrane</keyword>
<keyword evidence="1" id="KW-0812">Transmembrane</keyword>
<dbReference type="PANTHER" id="PTHR35395:SF1">
    <property type="entry name" value="DUF6536 DOMAIN-CONTAINING PROTEIN"/>
    <property type="match status" value="1"/>
</dbReference>
<feature type="transmembrane region" description="Helical" evidence="1">
    <location>
        <begin position="356"/>
        <end position="378"/>
    </location>
</feature>
<proteinExistence type="predicted"/>
<accession>A0A8E2DY13</accession>